<proteinExistence type="predicted"/>
<organism evidence="5 6">
    <name type="scientific">Arenicella chitinivorans</name>
    <dbReference type="NCBI Taxonomy" id="1329800"/>
    <lineage>
        <taxon>Bacteria</taxon>
        <taxon>Pseudomonadati</taxon>
        <taxon>Pseudomonadota</taxon>
        <taxon>Gammaproteobacteria</taxon>
        <taxon>Arenicellales</taxon>
        <taxon>Arenicellaceae</taxon>
        <taxon>Arenicella</taxon>
    </lineage>
</organism>
<reference evidence="5" key="1">
    <citation type="journal article" date="2014" name="Int. J. Syst. Evol. Microbiol.">
        <title>Complete genome sequence of Corynebacterium casei LMG S-19264T (=DSM 44701T), isolated from a smear-ripened cheese.</title>
        <authorList>
            <consortium name="US DOE Joint Genome Institute (JGI-PGF)"/>
            <person name="Walter F."/>
            <person name="Albersmeier A."/>
            <person name="Kalinowski J."/>
            <person name="Ruckert C."/>
        </authorList>
    </citation>
    <scope>NUCLEOTIDE SEQUENCE</scope>
    <source>
        <strain evidence="5">KCTC 12711</strain>
    </source>
</reference>
<reference evidence="5" key="2">
    <citation type="submission" date="2020-09" db="EMBL/GenBank/DDBJ databases">
        <authorList>
            <person name="Sun Q."/>
            <person name="Kim S."/>
        </authorList>
    </citation>
    <scope>NUCLEOTIDE SEQUENCE</scope>
    <source>
        <strain evidence="5">KCTC 12711</strain>
    </source>
</reference>
<dbReference type="AlphaFoldDB" id="A0A918RZY3"/>
<dbReference type="PROSITE" id="PS00041">
    <property type="entry name" value="HTH_ARAC_FAMILY_1"/>
    <property type="match status" value="1"/>
</dbReference>
<protein>
    <recommendedName>
        <fullName evidence="4">HTH araC/xylS-type domain-containing protein</fullName>
    </recommendedName>
</protein>
<dbReference type="PANTHER" id="PTHR46796">
    <property type="entry name" value="HTH-TYPE TRANSCRIPTIONAL ACTIVATOR RHAS-RELATED"/>
    <property type="match status" value="1"/>
</dbReference>
<evidence type="ECO:0000313" key="5">
    <source>
        <dbReference type="EMBL" id="GHA17960.1"/>
    </source>
</evidence>
<dbReference type="InterPro" id="IPR018062">
    <property type="entry name" value="HTH_AraC-typ_CS"/>
</dbReference>
<keyword evidence="6" id="KW-1185">Reference proteome</keyword>
<evidence type="ECO:0000256" key="3">
    <source>
        <dbReference type="ARBA" id="ARBA00023163"/>
    </source>
</evidence>
<keyword evidence="2" id="KW-0238">DNA-binding</keyword>
<evidence type="ECO:0000259" key="4">
    <source>
        <dbReference type="PROSITE" id="PS01124"/>
    </source>
</evidence>
<dbReference type="Proteomes" id="UP000614811">
    <property type="component" value="Unassembled WGS sequence"/>
</dbReference>
<dbReference type="PROSITE" id="PS01124">
    <property type="entry name" value="HTH_ARAC_FAMILY_2"/>
    <property type="match status" value="1"/>
</dbReference>
<dbReference type="InterPro" id="IPR018060">
    <property type="entry name" value="HTH_AraC"/>
</dbReference>
<evidence type="ECO:0000313" key="6">
    <source>
        <dbReference type="Proteomes" id="UP000614811"/>
    </source>
</evidence>
<dbReference type="EMBL" id="BMXA01000006">
    <property type="protein sequence ID" value="GHA17960.1"/>
    <property type="molecule type" value="Genomic_DNA"/>
</dbReference>
<dbReference type="GO" id="GO:0003700">
    <property type="term" value="F:DNA-binding transcription factor activity"/>
    <property type="evidence" value="ECO:0007669"/>
    <property type="project" value="InterPro"/>
</dbReference>
<keyword evidence="3" id="KW-0804">Transcription</keyword>
<dbReference type="InterPro" id="IPR050204">
    <property type="entry name" value="AraC_XylS_family_regulators"/>
</dbReference>
<dbReference type="Pfam" id="PF12833">
    <property type="entry name" value="HTH_18"/>
    <property type="match status" value="1"/>
</dbReference>
<dbReference type="Gene3D" id="1.10.10.60">
    <property type="entry name" value="Homeodomain-like"/>
    <property type="match status" value="1"/>
</dbReference>
<feature type="domain" description="HTH araC/xylS-type" evidence="4">
    <location>
        <begin position="152"/>
        <end position="253"/>
    </location>
</feature>
<evidence type="ECO:0000256" key="1">
    <source>
        <dbReference type="ARBA" id="ARBA00023015"/>
    </source>
</evidence>
<gene>
    <name evidence="5" type="ORF">GCM10008090_29610</name>
</gene>
<evidence type="ECO:0000256" key="2">
    <source>
        <dbReference type="ARBA" id="ARBA00023125"/>
    </source>
</evidence>
<dbReference type="SMART" id="SM00342">
    <property type="entry name" value="HTH_ARAC"/>
    <property type="match status" value="1"/>
</dbReference>
<comment type="caution">
    <text evidence="5">The sequence shown here is derived from an EMBL/GenBank/DDBJ whole genome shotgun (WGS) entry which is preliminary data.</text>
</comment>
<name>A0A918RZY3_9GAMM</name>
<dbReference type="GO" id="GO:0043565">
    <property type="term" value="F:sequence-specific DNA binding"/>
    <property type="evidence" value="ECO:0007669"/>
    <property type="project" value="InterPro"/>
</dbReference>
<accession>A0A918RZY3</accession>
<sequence>MRPFIRRALYVQVDDEIDTVIKPRPTGYPYLIWVVRGLLTQELGGNHRYGAGNLFVPGQIKDHEIGIRYTGKLIMLMLEFTAFGCYELFGVTGRETLNRSPTLASLCPTGAKFERKVQAQSVSIDVADITARFEVLFTNLEQVPSVRLSVPSYLVSALHEIEAQDGAIRVAELCDQIRISRRQFTRRFTEIVGVPPKYFCRVIQMNKVMEALMSDNVGLISDIANNAGYFDEAHLIHTVQKFFGLPATAVAESEHPAVLKVHASSRQV</sequence>
<keyword evidence="1" id="KW-0805">Transcription regulation</keyword>